<keyword evidence="3" id="KW-1185">Reference proteome</keyword>
<dbReference type="RefSeq" id="WP_133611544.1">
    <property type="nucleotide sequence ID" value="NZ_SNYW01000001.1"/>
</dbReference>
<dbReference type="OrthoDB" id="503443at2"/>
<dbReference type="Gene3D" id="3.40.50.2000">
    <property type="entry name" value="Glycogen Phosphorylase B"/>
    <property type="match status" value="1"/>
</dbReference>
<dbReference type="InterPro" id="IPR007235">
    <property type="entry name" value="Glyco_trans_28_C"/>
</dbReference>
<dbReference type="GO" id="GO:0016758">
    <property type="term" value="F:hexosyltransferase activity"/>
    <property type="evidence" value="ECO:0007669"/>
    <property type="project" value="InterPro"/>
</dbReference>
<dbReference type="SUPFAM" id="SSF53756">
    <property type="entry name" value="UDP-Glycosyltransferase/glycogen phosphorylase"/>
    <property type="match status" value="1"/>
</dbReference>
<dbReference type="Pfam" id="PF04101">
    <property type="entry name" value="Glyco_tran_28_C"/>
    <property type="match status" value="1"/>
</dbReference>
<evidence type="ECO:0000313" key="2">
    <source>
        <dbReference type="EMBL" id="TDQ86432.1"/>
    </source>
</evidence>
<sequence length="382" mass="40916">MARRRVALYVQHLLGIGHLRRAAALARALDAAGAEVLVLSGGHPVAGIDFGGARLHQLPPAATADSDFSGLLDEAGRPVDDAWRARRRDELLRAVAAFRPGIIVIEMFPFGRRPFRFELLPLLDWAVVQSPRPLVATSVRDILVDKGKPGRAEEIAAMVRRYFDLVLVHGAQEMVPFERTFPAASAIADRLHYTGYIADLPDVRPGDRSRGEVLVSAGGGAVGAPLLEAALKARPLSRLKDRRWRLIAGQNLPPADFARLAAAVAGDPGIVLERHRTDFTQLLAQCHVSLSQGGYNTVMEILSLKTPAVLVPFADGAESEQSLRARILAERQAVDCLDPASLTPAALAAALDRRAALGGPAFTIAVDGARRAAALLLERDGA</sequence>
<evidence type="ECO:0000313" key="3">
    <source>
        <dbReference type="Proteomes" id="UP000295783"/>
    </source>
</evidence>
<gene>
    <name evidence="2" type="ORF">A8950_0124</name>
</gene>
<organism evidence="2 3">
    <name type="scientific">Dongia mobilis</name>
    <dbReference type="NCBI Taxonomy" id="578943"/>
    <lineage>
        <taxon>Bacteria</taxon>
        <taxon>Pseudomonadati</taxon>
        <taxon>Pseudomonadota</taxon>
        <taxon>Alphaproteobacteria</taxon>
        <taxon>Rhodospirillales</taxon>
        <taxon>Dongiaceae</taxon>
        <taxon>Dongia</taxon>
    </lineage>
</organism>
<feature type="domain" description="Glycosyl transferase family 28 C-terminal" evidence="1">
    <location>
        <begin position="219"/>
        <end position="353"/>
    </location>
</feature>
<comment type="caution">
    <text evidence="2">The sequence shown here is derived from an EMBL/GenBank/DDBJ whole genome shotgun (WGS) entry which is preliminary data.</text>
</comment>
<protein>
    <submittedName>
        <fullName evidence="2">Putative glycosyltransferase</fullName>
    </submittedName>
</protein>
<dbReference type="AlphaFoldDB" id="A0A4R6X2V7"/>
<dbReference type="Proteomes" id="UP000295783">
    <property type="component" value="Unassembled WGS sequence"/>
</dbReference>
<dbReference type="PANTHER" id="PTHR21015:SF28">
    <property type="entry name" value="SLL1722 PROTEIN"/>
    <property type="match status" value="1"/>
</dbReference>
<dbReference type="PANTHER" id="PTHR21015">
    <property type="entry name" value="UDP-N-ACETYLGLUCOSAMINE--N-ACETYLMURAMYL-(PENTAPEPTIDE) PYROPHOSPHORYL-UNDECAPRENOL N-ACETYLGLUCOSAMINE TRANSFERASE 1"/>
    <property type="match status" value="1"/>
</dbReference>
<reference evidence="2 3" key="1">
    <citation type="submission" date="2019-03" db="EMBL/GenBank/DDBJ databases">
        <title>Genomic Encyclopedia of Type Strains, Phase III (KMG-III): the genomes of soil and plant-associated and newly described type strains.</title>
        <authorList>
            <person name="Whitman W."/>
        </authorList>
    </citation>
    <scope>NUCLEOTIDE SEQUENCE [LARGE SCALE GENOMIC DNA]</scope>
    <source>
        <strain evidence="2 3">CGMCC 1.7660</strain>
    </source>
</reference>
<dbReference type="EMBL" id="SNYW01000001">
    <property type="protein sequence ID" value="TDQ86432.1"/>
    <property type="molecule type" value="Genomic_DNA"/>
</dbReference>
<accession>A0A4R6X2V7</accession>
<keyword evidence="2" id="KW-0808">Transferase</keyword>
<name>A0A4R6X2V7_9PROT</name>
<evidence type="ECO:0000259" key="1">
    <source>
        <dbReference type="Pfam" id="PF04101"/>
    </source>
</evidence>
<proteinExistence type="predicted"/>